<comment type="caution">
    <text evidence="7">The sequence shown here is derived from an EMBL/GenBank/DDBJ whole genome shotgun (WGS) entry which is preliminary data.</text>
</comment>
<comment type="similarity">
    <text evidence="1 3 5">Belongs to the GrpE family.</text>
</comment>
<feature type="compositionally biased region" description="Basic and acidic residues" evidence="6">
    <location>
        <begin position="14"/>
        <end position="24"/>
    </location>
</feature>
<dbReference type="InterPro" id="IPR013805">
    <property type="entry name" value="GrpE_CC"/>
</dbReference>
<name>A0ABV4HM10_9GAMM</name>
<dbReference type="InterPro" id="IPR009012">
    <property type="entry name" value="GrpE_head"/>
</dbReference>
<comment type="subunit">
    <text evidence="3">Homodimer.</text>
</comment>
<dbReference type="InterPro" id="IPR000740">
    <property type="entry name" value="GrpE"/>
</dbReference>
<reference evidence="7 8" key="1">
    <citation type="submission" date="2024-07" db="EMBL/GenBank/DDBJ databases">
        <title>Luteimonas salilacus sp. nov., isolated from the shore soil of Salt Lake in Tibet of China.</title>
        <authorList>
            <person name="Zhang X."/>
            <person name="Li A."/>
        </authorList>
    </citation>
    <scope>NUCLEOTIDE SEQUENCE [LARGE SCALE GENOMIC DNA]</scope>
    <source>
        <strain evidence="7 8">B3-2-R+30</strain>
    </source>
</reference>
<accession>A0ABV4HM10</accession>
<feature type="region of interest" description="Disordered" evidence="6">
    <location>
        <begin position="1"/>
        <end position="24"/>
    </location>
</feature>
<dbReference type="RefSeq" id="WP_370562896.1">
    <property type="nucleotide sequence ID" value="NZ_JBFWIB010000002.1"/>
</dbReference>
<evidence type="ECO:0000256" key="5">
    <source>
        <dbReference type="RuleBase" id="RU004478"/>
    </source>
</evidence>
<comment type="function">
    <text evidence="3 4">Participates actively in the response to hyperosmotic and heat shock by preventing the aggregation of stress-denatured proteins, in association with DnaK and GrpE. It is the nucleotide exchange factor for DnaK and may function as a thermosensor. Unfolded proteins bind initially to DnaJ; upon interaction with the DnaJ-bound protein, DnaK hydrolyzes its bound ATP, resulting in the formation of a stable complex. GrpE releases ADP from DnaK; ATP binding to DnaK triggers the release of the substrate protein, thus completing the reaction cycle. Several rounds of ATP-dependent interactions between DnaJ, DnaK and GrpE are required for fully efficient folding.</text>
</comment>
<dbReference type="NCBIfam" id="NF010738">
    <property type="entry name" value="PRK14140.1"/>
    <property type="match status" value="1"/>
</dbReference>
<evidence type="ECO:0000256" key="4">
    <source>
        <dbReference type="RuleBase" id="RU000639"/>
    </source>
</evidence>
<comment type="subcellular location">
    <subcellularLocation>
        <location evidence="3">Cytoplasm</location>
    </subcellularLocation>
</comment>
<dbReference type="CDD" id="cd00446">
    <property type="entry name" value="GrpE"/>
    <property type="match status" value="1"/>
</dbReference>
<gene>
    <name evidence="3 7" type="primary">grpE</name>
    <name evidence="7" type="ORF">AB6713_03890</name>
</gene>
<dbReference type="Gene3D" id="3.90.20.20">
    <property type="match status" value="1"/>
</dbReference>
<dbReference type="SUPFAM" id="SSF51064">
    <property type="entry name" value="Head domain of nucleotide exchange factor GrpE"/>
    <property type="match status" value="1"/>
</dbReference>
<dbReference type="Proteomes" id="UP001566331">
    <property type="component" value="Unassembled WGS sequence"/>
</dbReference>
<sequence length="178" mass="19543">MSNQPNENDAGGHAPEDQARDAEQAEIALQDRIEALQGELEQLRAQVLLERADLENQRKRLARDVEAARRFANERLLGDLLPVFDSLEAGLATAPEGDPLRAGVELTLRQLHKVAEGNGLVEIAPAIGEAFDPERHQAMSVVESHEVAPGAIVQLFQKGYKLNERLLRPALVVVAKHD</sequence>
<dbReference type="EMBL" id="JBFWIC010000003">
    <property type="protein sequence ID" value="MEZ0473760.1"/>
    <property type="molecule type" value="Genomic_DNA"/>
</dbReference>
<protein>
    <recommendedName>
        <fullName evidence="3 4">Protein GrpE</fullName>
    </recommendedName>
    <alternativeName>
        <fullName evidence="3">HSP-70 cofactor</fullName>
    </alternativeName>
</protein>
<dbReference type="PANTHER" id="PTHR21237:SF23">
    <property type="entry name" value="GRPE PROTEIN HOMOLOG, MITOCHONDRIAL"/>
    <property type="match status" value="1"/>
</dbReference>
<dbReference type="SUPFAM" id="SSF58014">
    <property type="entry name" value="Coiled-coil domain of nucleotide exchange factor GrpE"/>
    <property type="match status" value="1"/>
</dbReference>
<keyword evidence="8" id="KW-1185">Reference proteome</keyword>
<dbReference type="PRINTS" id="PR00773">
    <property type="entry name" value="GRPEPROTEIN"/>
</dbReference>
<keyword evidence="3" id="KW-0963">Cytoplasm</keyword>
<dbReference type="Pfam" id="PF01025">
    <property type="entry name" value="GrpE"/>
    <property type="match status" value="1"/>
</dbReference>
<evidence type="ECO:0000256" key="1">
    <source>
        <dbReference type="ARBA" id="ARBA00009054"/>
    </source>
</evidence>
<keyword evidence="3 4" id="KW-0346">Stress response</keyword>
<evidence type="ECO:0000313" key="7">
    <source>
        <dbReference type="EMBL" id="MEZ0473760.1"/>
    </source>
</evidence>
<proteinExistence type="inferred from homology"/>
<evidence type="ECO:0000256" key="3">
    <source>
        <dbReference type="HAMAP-Rule" id="MF_01151"/>
    </source>
</evidence>
<dbReference type="NCBIfam" id="NF010745">
    <property type="entry name" value="PRK14147.1"/>
    <property type="match status" value="1"/>
</dbReference>
<dbReference type="PANTHER" id="PTHR21237">
    <property type="entry name" value="GRPE PROTEIN"/>
    <property type="match status" value="1"/>
</dbReference>
<dbReference type="PROSITE" id="PS01071">
    <property type="entry name" value="GRPE"/>
    <property type="match status" value="1"/>
</dbReference>
<dbReference type="Gene3D" id="2.30.22.10">
    <property type="entry name" value="Head domain of nucleotide exchange factor GrpE"/>
    <property type="match status" value="1"/>
</dbReference>
<evidence type="ECO:0000256" key="2">
    <source>
        <dbReference type="ARBA" id="ARBA00023186"/>
    </source>
</evidence>
<keyword evidence="2 3" id="KW-0143">Chaperone</keyword>
<organism evidence="7 8">
    <name type="scientific">Luteimonas salinilitoris</name>
    <dbReference type="NCBI Taxonomy" id="3237697"/>
    <lineage>
        <taxon>Bacteria</taxon>
        <taxon>Pseudomonadati</taxon>
        <taxon>Pseudomonadota</taxon>
        <taxon>Gammaproteobacteria</taxon>
        <taxon>Lysobacterales</taxon>
        <taxon>Lysobacteraceae</taxon>
        <taxon>Luteimonas</taxon>
    </lineage>
</organism>
<dbReference type="HAMAP" id="MF_01151">
    <property type="entry name" value="GrpE"/>
    <property type="match status" value="1"/>
</dbReference>
<evidence type="ECO:0000256" key="6">
    <source>
        <dbReference type="SAM" id="MobiDB-lite"/>
    </source>
</evidence>
<evidence type="ECO:0000313" key="8">
    <source>
        <dbReference type="Proteomes" id="UP001566331"/>
    </source>
</evidence>